<dbReference type="EMBL" id="OX465084">
    <property type="protein sequence ID" value="CAI9298102.1"/>
    <property type="molecule type" value="Genomic_DNA"/>
</dbReference>
<dbReference type="InterPro" id="IPR050907">
    <property type="entry name" value="SRSF"/>
</dbReference>
<proteinExistence type="predicted"/>
<evidence type="ECO:0000256" key="1">
    <source>
        <dbReference type="ARBA" id="ARBA00022664"/>
    </source>
</evidence>
<gene>
    <name evidence="6" type="ORF">LSALG_LOCUS36880</name>
</gene>
<dbReference type="PANTHER" id="PTHR23147">
    <property type="entry name" value="SERINE/ARGININE RICH SPLICING FACTOR"/>
    <property type="match status" value="1"/>
</dbReference>
<dbReference type="GO" id="GO:0003723">
    <property type="term" value="F:RNA binding"/>
    <property type="evidence" value="ECO:0007669"/>
    <property type="project" value="UniProtKB-UniRule"/>
</dbReference>
<dbReference type="SUPFAM" id="SSF54928">
    <property type="entry name" value="RNA-binding domain, RBD"/>
    <property type="match status" value="1"/>
</dbReference>
<dbReference type="CDD" id="cd00590">
    <property type="entry name" value="RRM_SF"/>
    <property type="match status" value="1"/>
</dbReference>
<evidence type="ECO:0000256" key="3">
    <source>
        <dbReference type="ARBA" id="ARBA00023187"/>
    </source>
</evidence>
<name>A0AA35ZUU7_LACSI</name>
<evidence type="ECO:0000256" key="4">
    <source>
        <dbReference type="PROSITE-ProRule" id="PRU00176"/>
    </source>
</evidence>
<dbReference type="Gene3D" id="3.30.70.330">
    <property type="match status" value="1"/>
</dbReference>
<evidence type="ECO:0000256" key="2">
    <source>
        <dbReference type="ARBA" id="ARBA00022728"/>
    </source>
</evidence>
<dbReference type="Pfam" id="PF00076">
    <property type="entry name" value="RRM_1"/>
    <property type="match status" value="1"/>
</dbReference>
<dbReference type="InterPro" id="IPR000504">
    <property type="entry name" value="RRM_dom"/>
</dbReference>
<reference evidence="6" key="1">
    <citation type="submission" date="2023-04" db="EMBL/GenBank/DDBJ databases">
        <authorList>
            <person name="Vijverberg K."/>
            <person name="Xiong W."/>
            <person name="Schranz E."/>
        </authorList>
    </citation>
    <scope>NUCLEOTIDE SEQUENCE</scope>
</reference>
<dbReference type="PROSITE" id="PS50102">
    <property type="entry name" value="RRM"/>
    <property type="match status" value="1"/>
</dbReference>
<dbReference type="GO" id="GO:0006397">
    <property type="term" value="P:mRNA processing"/>
    <property type="evidence" value="ECO:0007669"/>
    <property type="project" value="UniProtKB-KW"/>
</dbReference>
<keyword evidence="3" id="KW-0508">mRNA splicing</keyword>
<keyword evidence="4" id="KW-0694">RNA-binding</keyword>
<keyword evidence="1" id="KW-0507">mRNA processing</keyword>
<evidence type="ECO:0000259" key="5">
    <source>
        <dbReference type="PROSITE" id="PS50102"/>
    </source>
</evidence>
<sequence length="179" mass="21363">MERLDDWQQVRRKKNHEKSYGKDYDVNRRAVTYCVQDFPSDWNEAALWKTFNMYGAVVDVYVARKLNRLNRRFGFVCFLMVRDIRAFETRLNEILIGAKKIRVNVAKFDIKGQDPRNINPHLKEGSKECMNSTLVGETENFQSLMNVKAFLKLEGCPKIQLRYRRHEYVTGFRKCRREK</sequence>
<protein>
    <recommendedName>
        <fullName evidence="5">RRM domain-containing protein</fullName>
    </recommendedName>
</protein>
<accession>A0AA35ZUU7</accession>
<dbReference type="AlphaFoldDB" id="A0AA35ZUU7"/>
<evidence type="ECO:0000313" key="7">
    <source>
        <dbReference type="Proteomes" id="UP001177003"/>
    </source>
</evidence>
<dbReference type="InterPro" id="IPR012677">
    <property type="entry name" value="Nucleotide-bd_a/b_plait_sf"/>
</dbReference>
<dbReference type="SMART" id="SM00360">
    <property type="entry name" value="RRM"/>
    <property type="match status" value="1"/>
</dbReference>
<dbReference type="Proteomes" id="UP001177003">
    <property type="component" value="Chromosome 8"/>
</dbReference>
<dbReference type="GO" id="GO:0008380">
    <property type="term" value="P:RNA splicing"/>
    <property type="evidence" value="ECO:0007669"/>
    <property type="project" value="UniProtKB-KW"/>
</dbReference>
<evidence type="ECO:0000313" key="6">
    <source>
        <dbReference type="EMBL" id="CAI9298102.1"/>
    </source>
</evidence>
<feature type="domain" description="RRM" evidence="5">
    <location>
        <begin position="31"/>
        <end position="108"/>
    </location>
</feature>
<organism evidence="6 7">
    <name type="scientific">Lactuca saligna</name>
    <name type="common">Willowleaf lettuce</name>
    <dbReference type="NCBI Taxonomy" id="75948"/>
    <lineage>
        <taxon>Eukaryota</taxon>
        <taxon>Viridiplantae</taxon>
        <taxon>Streptophyta</taxon>
        <taxon>Embryophyta</taxon>
        <taxon>Tracheophyta</taxon>
        <taxon>Spermatophyta</taxon>
        <taxon>Magnoliopsida</taxon>
        <taxon>eudicotyledons</taxon>
        <taxon>Gunneridae</taxon>
        <taxon>Pentapetalae</taxon>
        <taxon>asterids</taxon>
        <taxon>campanulids</taxon>
        <taxon>Asterales</taxon>
        <taxon>Asteraceae</taxon>
        <taxon>Cichorioideae</taxon>
        <taxon>Cichorieae</taxon>
        <taxon>Lactucinae</taxon>
        <taxon>Lactuca</taxon>
    </lineage>
</organism>
<keyword evidence="7" id="KW-1185">Reference proteome</keyword>
<dbReference type="InterPro" id="IPR035979">
    <property type="entry name" value="RBD_domain_sf"/>
</dbReference>
<dbReference type="GO" id="GO:0005681">
    <property type="term" value="C:spliceosomal complex"/>
    <property type="evidence" value="ECO:0007669"/>
    <property type="project" value="UniProtKB-KW"/>
</dbReference>
<keyword evidence="2" id="KW-0747">Spliceosome</keyword>